<keyword evidence="10" id="KW-0464">Manganese</keyword>
<evidence type="ECO:0000313" key="13">
    <source>
        <dbReference type="Proteomes" id="UP000006772"/>
    </source>
</evidence>
<dbReference type="EMBL" id="AEEC02000040">
    <property type="protein sequence ID" value="EOA02749.1"/>
    <property type="molecule type" value="Genomic_DNA"/>
</dbReference>
<evidence type="ECO:0000256" key="8">
    <source>
        <dbReference type="ARBA" id="ARBA00022801"/>
    </source>
</evidence>
<keyword evidence="9" id="KW-0460">Magnesium</keyword>
<dbReference type="InterPro" id="IPR049125">
    <property type="entry name" value="FAN1-like_WH"/>
</dbReference>
<dbReference type="Gene3D" id="3.40.1350.10">
    <property type="match status" value="1"/>
</dbReference>
<dbReference type="AlphaFoldDB" id="A0AAI9IB75"/>
<sequence>MHPMAAVLDPTHRFYYLGNFQQVLDWLAQRYGDLLNAEERDFITGFPGLPLASRALFVRMMMRKGELFRVSKLAYPEIDCSLQALRGLPGAWVEHDPVLSLQQFAQLSSRAELLVQFDSPALRSPACKALRKDALLSLLAEDAAHGHPRPFSQWQHKGSDQAVRLLNRPLCERLRLMFFGNLRQDWSEFVLADIGTLRYERVTLGPEARGFRSRADIDLYLQLHACRQAYEAGTAAGSLLPMLPHGAFDNPWLDSRRQRLMFRIGQLFEKQQDLSQAHAVYAGCAYPGARARAIRVLEKLGRFGAAHSLLRTAQQSPESEAERQHLARIAPRLARQLGQPAPGRRRAAIVDRLDLNLPRQGAARVELAVGDYLQRQQPEAAVFYVENVLANALFGLLCWEAIFAAIPGAFFHPFQREPADLFSADFHGRRRAQFERCLARLEDGSHRAAILATHDAKAGVQSPFVAWGGLTRELLELALDCIPPSHLRLWCLRILEDVRENRSGFPDLIQFWPQQRSYRMIEVKGPGDKLQDNQLRWLDYCARHGMPVSVCYLQWEALAA</sequence>
<feature type="domain" description="VRR-NUC" evidence="11">
    <location>
        <begin position="441"/>
        <end position="555"/>
    </location>
</feature>
<keyword evidence="8" id="KW-0378">Hydrolase</keyword>
<dbReference type="GO" id="GO:0036297">
    <property type="term" value="P:interstrand cross-link repair"/>
    <property type="evidence" value="ECO:0007669"/>
    <property type="project" value="InterPro"/>
</dbReference>
<dbReference type="EC" id="3.1.4.1" evidence="5"/>
<comment type="catalytic activity">
    <reaction evidence="1">
        <text>Hydrolytically removes 5'-nucleotides successively from the 3'-hydroxy termini of 3'-hydroxy-terminated oligonucleotides.</text>
        <dbReference type="EC" id="3.1.4.1"/>
    </reaction>
</comment>
<dbReference type="InterPro" id="IPR011856">
    <property type="entry name" value="tRNA_endonuc-like_dom_sf"/>
</dbReference>
<evidence type="ECO:0000259" key="11">
    <source>
        <dbReference type="SMART" id="SM00990"/>
    </source>
</evidence>
<protein>
    <recommendedName>
        <fullName evidence="5">phosphodiesterase I</fullName>
        <ecNumber evidence="5">3.1.4.1</ecNumber>
    </recommendedName>
</protein>
<dbReference type="GO" id="GO:0046872">
    <property type="term" value="F:metal ion binding"/>
    <property type="evidence" value="ECO:0007669"/>
    <property type="project" value="UniProtKB-KW"/>
</dbReference>
<name>A0AAI9IB75_9BURK</name>
<comment type="cofactor">
    <cofactor evidence="3">
        <name>Mg(2+)</name>
        <dbReference type="ChEBI" id="CHEBI:18420"/>
    </cofactor>
</comment>
<evidence type="ECO:0000256" key="5">
    <source>
        <dbReference type="ARBA" id="ARBA00012029"/>
    </source>
</evidence>
<evidence type="ECO:0000256" key="7">
    <source>
        <dbReference type="ARBA" id="ARBA00022723"/>
    </source>
</evidence>
<dbReference type="Pfam" id="PF18081">
    <property type="entry name" value="FANC_SAP"/>
    <property type="match status" value="1"/>
</dbReference>
<evidence type="ECO:0000256" key="1">
    <source>
        <dbReference type="ARBA" id="ARBA00000983"/>
    </source>
</evidence>
<gene>
    <name evidence="12" type="ORF">HFRIS_021041</name>
</gene>
<organism evidence="12 13">
    <name type="scientific">Herbaspirillum frisingense GSF30</name>
    <dbReference type="NCBI Taxonomy" id="864073"/>
    <lineage>
        <taxon>Bacteria</taxon>
        <taxon>Pseudomonadati</taxon>
        <taxon>Pseudomonadota</taxon>
        <taxon>Betaproteobacteria</taxon>
        <taxon>Burkholderiales</taxon>
        <taxon>Oxalobacteraceae</taxon>
        <taxon>Herbaspirillum</taxon>
    </lineage>
</organism>
<dbReference type="Proteomes" id="UP000006772">
    <property type="component" value="Unassembled WGS sequence"/>
</dbReference>
<evidence type="ECO:0000256" key="4">
    <source>
        <dbReference type="ARBA" id="ARBA00005533"/>
    </source>
</evidence>
<keyword evidence="6" id="KW-0540">Nuclease</keyword>
<evidence type="ECO:0000313" key="12">
    <source>
        <dbReference type="EMBL" id="EOA02749.1"/>
    </source>
</evidence>
<reference evidence="12 13" key="1">
    <citation type="journal article" date="2013" name="Front. Microbiol.">
        <title>The genome of the endophytic bacterium H. frisingense GSF30(T) identifies diverse strategies in the Herbaspirillum genus to interact with plants.</title>
        <authorList>
            <person name="Straub D."/>
            <person name="Rothballer M."/>
            <person name="Hartmann A."/>
            <person name="Ludewig U."/>
        </authorList>
    </citation>
    <scope>NUCLEOTIDE SEQUENCE [LARGE SCALE GENOMIC DNA]</scope>
    <source>
        <strain evidence="12 13">GSF30</strain>
    </source>
</reference>
<dbReference type="Pfam" id="PF08774">
    <property type="entry name" value="VRR_NUC"/>
    <property type="match status" value="1"/>
</dbReference>
<dbReference type="GO" id="GO:0004528">
    <property type="term" value="F:phosphodiesterase I activity"/>
    <property type="evidence" value="ECO:0007669"/>
    <property type="project" value="UniProtKB-EC"/>
</dbReference>
<dbReference type="RefSeq" id="WP_006465002.1">
    <property type="nucleotide sequence ID" value="NZ_AEEC02000040.1"/>
</dbReference>
<evidence type="ECO:0000256" key="2">
    <source>
        <dbReference type="ARBA" id="ARBA00001936"/>
    </source>
</evidence>
<comment type="cofactor">
    <cofactor evidence="2">
        <name>Mn(2+)</name>
        <dbReference type="ChEBI" id="CHEBI:29035"/>
    </cofactor>
</comment>
<evidence type="ECO:0000256" key="3">
    <source>
        <dbReference type="ARBA" id="ARBA00001946"/>
    </source>
</evidence>
<dbReference type="InterPro" id="IPR040603">
    <property type="entry name" value="FAN1_SAP_bact"/>
</dbReference>
<keyword evidence="7" id="KW-0479">Metal-binding</keyword>
<dbReference type="InterPro" id="IPR033315">
    <property type="entry name" value="Fan1-like"/>
</dbReference>
<comment type="similarity">
    <text evidence="4">Belongs to the FAN1 family.</text>
</comment>
<dbReference type="PANTHER" id="PTHR15749:SF4">
    <property type="entry name" value="FANCONI-ASSOCIATED NUCLEASE 1"/>
    <property type="match status" value="1"/>
</dbReference>
<evidence type="ECO:0000256" key="9">
    <source>
        <dbReference type="ARBA" id="ARBA00022842"/>
    </source>
</evidence>
<proteinExistence type="inferred from homology"/>
<dbReference type="GO" id="GO:0003676">
    <property type="term" value="F:nucleic acid binding"/>
    <property type="evidence" value="ECO:0007669"/>
    <property type="project" value="InterPro"/>
</dbReference>
<dbReference type="Pfam" id="PF21315">
    <property type="entry name" value="FAN1_HTH"/>
    <property type="match status" value="1"/>
</dbReference>
<dbReference type="InterPro" id="IPR014883">
    <property type="entry name" value="VRR_NUC"/>
</dbReference>
<dbReference type="SMART" id="SM00990">
    <property type="entry name" value="VRR_NUC"/>
    <property type="match status" value="1"/>
</dbReference>
<evidence type="ECO:0000256" key="10">
    <source>
        <dbReference type="ARBA" id="ARBA00023211"/>
    </source>
</evidence>
<evidence type="ECO:0000256" key="6">
    <source>
        <dbReference type="ARBA" id="ARBA00022722"/>
    </source>
</evidence>
<dbReference type="PANTHER" id="PTHR15749">
    <property type="entry name" value="FANCONI-ASSOCIATED NUCLEASE 1"/>
    <property type="match status" value="1"/>
</dbReference>
<comment type="caution">
    <text evidence="12">The sequence shown here is derived from an EMBL/GenBank/DDBJ whole genome shotgun (WGS) entry which is preliminary data.</text>
</comment>
<accession>A0AAI9IB75</accession>